<name>A0A9P7AW48_9HELO</name>
<protein>
    <submittedName>
        <fullName evidence="2">Uncharacterized protein</fullName>
    </submittedName>
</protein>
<dbReference type="OrthoDB" id="5423818at2759"/>
<dbReference type="EMBL" id="VNKQ01000011">
    <property type="protein sequence ID" value="KAG0647881.1"/>
    <property type="molecule type" value="Genomic_DNA"/>
</dbReference>
<comment type="caution">
    <text evidence="2">The sequence shown here is derived from an EMBL/GenBank/DDBJ whole genome shotgun (WGS) entry which is preliminary data.</text>
</comment>
<proteinExistence type="predicted"/>
<sequence>MDTIVVLEEAGTLLAPDLVSLVRKERLVAIKGSPDARVSSKPAQGKWAKGSPKSSCANCTTESIAFIGGEDTSDDADPESEIVPAVTDHVFANIGGEYLVDWEGPDDDFADFLDPQMNDKTVPWLSSESQSLFCHSTPSTDHAFQLQQNISSYIVSIPISPNSSIRSLIHRPRMGPGGAKNRQSHPPHPEIIL</sequence>
<evidence type="ECO:0000313" key="2">
    <source>
        <dbReference type="EMBL" id="KAG0647881.1"/>
    </source>
</evidence>
<gene>
    <name evidence="2" type="ORF">D0Z07_5912</name>
</gene>
<evidence type="ECO:0000313" key="3">
    <source>
        <dbReference type="Proteomes" id="UP000785200"/>
    </source>
</evidence>
<organism evidence="2 3">
    <name type="scientific">Hyphodiscus hymeniophilus</name>
    <dbReference type="NCBI Taxonomy" id="353542"/>
    <lineage>
        <taxon>Eukaryota</taxon>
        <taxon>Fungi</taxon>
        <taxon>Dikarya</taxon>
        <taxon>Ascomycota</taxon>
        <taxon>Pezizomycotina</taxon>
        <taxon>Leotiomycetes</taxon>
        <taxon>Helotiales</taxon>
        <taxon>Hyphodiscaceae</taxon>
        <taxon>Hyphodiscus</taxon>
    </lineage>
</organism>
<accession>A0A9P7AW48</accession>
<dbReference type="AlphaFoldDB" id="A0A9P7AW48"/>
<reference evidence="2" key="1">
    <citation type="submission" date="2019-07" db="EMBL/GenBank/DDBJ databases">
        <title>Hyphodiscus hymeniophilus genome sequencing and assembly.</title>
        <authorList>
            <person name="Kramer G."/>
            <person name="Nodwell J."/>
        </authorList>
    </citation>
    <scope>NUCLEOTIDE SEQUENCE</scope>
    <source>
        <strain evidence="2">ATCC 34498</strain>
    </source>
</reference>
<dbReference type="Proteomes" id="UP000785200">
    <property type="component" value="Unassembled WGS sequence"/>
</dbReference>
<feature type="region of interest" description="Disordered" evidence="1">
    <location>
        <begin position="171"/>
        <end position="193"/>
    </location>
</feature>
<evidence type="ECO:0000256" key="1">
    <source>
        <dbReference type="SAM" id="MobiDB-lite"/>
    </source>
</evidence>
<keyword evidence="3" id="KW-1185">Reference proteome</keyword>